<feature type="domain" description="PpiC" evidence="8">
    <location>
        <begin position="83"/>
        <end position="186"/>
    </location>
</feature>
<dbReference type="EMBL" id="JF805168">
    <property type="protein sequence ID" value="AEI30477.1"/>
    <property type="molecule type" value="Genomic_DNA"/>
</dbReference>
<keyword evidence="2" id="KW-1003">Cell membrane</keyword>
<keyword evidence="3" id="KW-0997">Cell inner membrane</keyword>
<name>F8UHH0_9ZZZZ</name>
<evidence type="ECO:0000256" key="1">
    <source>
        <dbReference type="ARBA" id="ARBA00004382"/>
    </source>
</evidence>
<feature type="non-terminal residue" evidence="9">
    <location>
        <position position="1"/>
    </location>
</feature>
<dbReference type="AlphaFoldDB" id="F8UHH0"/>
<dbReference type="InterPro" id="IPR046357">
    <property type="entry name" value="PPIase_dom_sf"/>
</dbReference>
<sequence>LRDQKREVRWSVIAPEQFLDRVTLAPDAAQKDYESHQDEFRIPDKARVQYLVLSPEAVSGQVTVADDEARSYYQQNLSRFQKAEERQASHILINADKSASAETRATAKAKAEALLAQLQRKPETFAEVAKANSQDPGSAAKGGDLGFFGRGMMVKSFEDAAFGAKVGELVGPVATEFGYHIIKVTAVKPAQTTDFAQAKPRIEQELRRQRAEKRFAEAAEIFSNLVYEQADSLKPAADELKITIQESPWITRGASEIPALNHPRVLAAVFSDDAVRNKRNTEAIDVGNSTLVAVRVIEHQPAAMKPFAEVNAEIKKNLLLKEAQKLAQQDGEAKLAKLRGGEQISVPWSDPKIMSRTSAEGLPPDALQQVFRADGSKLPAYTGADYGKGSYALLKVTKVVEPTDIKPAQRREITAALTQAAGQEDMTAFLSSLRKGYKVTVNQDLLQQKQQ</sequence>
<evidence type="ECO:0000256" key="4">
    <source>
        <dbReference type="ARBA" id="ARBA00023136"/>
    </source>
</evidence>
<gene>
    <name evidence="9" type="ORF">LDC_03369</name>
</gene>
<evidence type="ECO:0000256" key="3">
    <source>
        <dbReference type="ARBA" id="ARBA00022519"/>
    </source>
</evidence>
<reference evidence="9" key="1">
    <citation type="submission" date="2011-04" db="EMBL/GenBank/DDBJ databases">
        <title>Taxonomic and functional metagenomic profiling of the microbial community in the anoxic sediment of a brackish shallow lake (Laguna de Carrizo Central Spain).</title>
        <authorList>
            <consortium name="CONSOLIDER consortium CSD2007-00005"/>
            <person name="Guazzaroni M.-E."/>
            <person name="Richter M."/>
            <person name="Garcia-Salamanca A."/>
            <person name="Yarza P."/>
            <person name="Ferrer M."/>
        </authorList>
    </citation>
    <scope>NUCLEOTIDE SEQUENCE</scope>
</reference>
<evidence type="ECO:0000259" key="8">
    <source>
        <dbReference type="PROSITE" id="PS50198"/>
    </source>
</evidence>
<dbReference type="InterPro" id="IPR052029">
    <property type="entry name" value="PpiD_chaperone"/>
</dbReference>
<protein>
    <recommendedName>
        <fullName evidence="6">Periplasmic chaperone PpiD</fullName>
    </recommendedName>
    <alternativeName>
        <fullName evidence="7">Periplasmic folding chaperone</fullName>
    </alternativeName>
</protein>
<accession>F8UHH0</accession>
<keyword evidence="5" id="KW-0143">Chaperone</keyword>
<dbReference type="PANTHER" id="PTHR47529:SF1">
    <property type="entry name" value="PERIPLASMIC CHAPERONE PPID"/>
    <property type="match status" value="1"/>
</dbReference>
<proteinExistence type="predicted"/>
<evidence type="ECO:0000256" key="2">
    <source>
        <dbReference type="ARBA" id="ARBA00022475"/>
    </source>
</evidence>
<dbReference type="PROSITE" id="PS50198">
    <property type="entry name" value="PPIC_PPIASE_2"/>
    <property type="match status" value="1"/>
</dbReference>
<keyword evidence="9" id="KW-0413">Isomerase</keyword>
<keyword evidence="4" id="KW-0472">Membrane</keyword>
<dbReference type="InterPro" id="IPR000297">
    <property type="entry name" value="PPIase_PpiC"/>
</dbReference>
<evidence type="ECO:0000313" key="9">
    <source>
        <dbReference type="EMBL" id="AEI30477.1"/>
    </source>
</evidence>
<dbReference type="InterPro" id="IPR023058">
    <property type="entry name" value="PPIase_PpiC_CS"/>
</dbReference>
<dbReference type="PROSITE" id="PS01096">
    <property type="entry name" value="PPIC_PPIASE_1"/>
    <property type="match status" value="1"/>
</dbReference>
<dbReference type="GO" id="GO:0003755">
    <property type="term" value="F:peptidyl-prolyl cis-trans isomerase activity"/>
    <property type="evidence" value="ECO:0007669"/>
    <property type="project" value="InterPro"/>
</dbReference>
<dbReference type="SUPFAM" id="SSF54534">
    <property type="entry name" value="FKBP-like"/>
    <property type="match status" value="1"/>
</dbReference>
<evidence type="ECO:0000256" key="7">
    <source>
        <dbReference type="ARBA" id="ARBA00042775"/>
    </source>
</evidence>
<dbReference type="PANTHER" id="PTHR47529">
    <property type="entry name" value="PEPTIDYL-PROLYL CIS-TRANS ISOMERASE D"/>
    <property type="match status" value="1"/>
</dbReference>
<evidence type="ECO:0000256" key="6">
    <source>
        <dbReference type="ARBA" id="ARBA00040743"/>
    </source>
</evidence>
<dbReference type="Pfam" id="PF13616">
    <property type="entry name" value="Rotamase_3"/>
    <property type="match status" value="1"/>
</dbReference>
<comment type="subcellular location">
    <subcellularLocation>
        <location evidence="1">Cell inner membrane</location>
        <topology evidence="1">Single-pass type II membrane protein</topology>
        <orientation evidence="1">Periplasmic side</orientation>
    </subcellularLocation>
</comment>
<dbReference type="Gene3D" id="3.10.50.40">
    <property type="match status" value="1"/>
</dbReference>
<evidence type="ECO:0000256" key="5">
    <source>
        <dbReference type="ARBA" id="ARBA00023186"/>
    </source>
</evidence>
<organism evidence="9">
    <name type="scientific">uncultured microorganism</name>
    <dbReference type="NCBI Taxonomy" id="358574"/>
    <lineage>
        <taxon>unclassified sequences</taxon>
        <taxon>environmental samples</taxon>
    </lineage>
</organism>
<dbReference type="GO" id="GO:0005886">
    <property type="term" value="C:plasma membrane"/>
    <property type="evidence" value="ECO:0007669"/>
    <property type="project" value="UniProtKB-SubCell"/>
</dbReference>